<feature type="signal peptide" evidence="1">
    <location>
        <begin position="1"/>
        <end position="23"/>
    </location>
</feature>
<feature type="chain" id="PRO_5046833299" evidence="1">
    <location>
        <begin position="24"/>
        <end position="172"/>
    </location>
</feature>
<name>A0ABW3Z9R0_9HYPH</name>
<organism evidence="2 3">
    <name type="scientific">Methylopila musalis</name>
    <dbReference type="NCBI Taxonomy" id="1134781"/>
    <lineage>
        <taxon>Bacteria</taxon>
        <taxon>Pseudomonadati</taxon>
        <taxon>Pseudomonadota</taxon>
        <taxon>Alphaproteobacteria</taxon>
        <taxon>Hyphomicrobiales</taxon>
        <taxon>Methylopilaceae</taxon>
        <taxon>Methylopila</taxon>
    </lineage>
</organism>
<dbReference type="Pfam" id="PF06186">
    <property type="entry name" value="DUF992"/>
    <property type="match status" value="1"/>
</dbReference>
<accession>A0ABW3Z9R0</accession>
<keyword evidence="3" id="KW-1185">Reference proteome</keyword>
<comment type="caution">
    <text evidence="2">The sequence shown here is derived from an EMBL/GenBank/DDBJ whole genome shotgun (WGS) entry which is preliminary data.</text>
</comment>
<evidence type="ECO:0000313" key="2">
    <source>
        <dbReference type="EMBL" id="MFD1332507.1"/>
    </source>
</evidence>
<dbReference type="PROSITE" id="PS51257">
    <property type="entry name" value="PROKAR_LIPOPROTEIN"/>
    <property type="match status" value="1"/>
</dbReference>
<protein>
    <submittedName>
        <fullName evidence="2">DUF992 domain-containing protein</fullName>
    </submittedName>
</protein>
<gene>
    <name evidence="2" type="ORF">ACFQ4O_10905</name>
</gene>
<reference evidence="3" key="1">
    <citation type="journal article" date="2019" name="Int. J. Syst. Evol. Microbiol.">
        <title>The Global Catalogue of Microorganisms (GCM) 10K type strain sequencing project: providing services to taxonomists for standard genome sequencing and annotation.</title>
        <authorList>
            <consortium name="The Broad Institute Genomics Platform"/>
            <consortium name="The Broad Institute Genome Sequencing Center for Infectious Disease"/>
            <person name="Wu L."/>
            <person name="Ma J."/>
        </authorList>
    </citation>
    <scope>NUCLEOTIDE SEQUENCE [LARGE SCALE GENOMIC DNA]</scope>
    <source>
        <strain evidence="3">CCUG 61696</strain>
    </source>
</reference>
<dbReference type="RefSeq" id="WP_378775723.1">
    <property type="nucleotide sequence ID" value="NZ_JBHTMX010000093.1"/>
</dbReference>
<dbReference type="InterPro" id="IPR009333">
    <property type="entry name" value="DUF992"/>
</dbReference>
<keyword evidence="1" id="KW-0732">Signal</keyword>
<evidence type="ECO:0000256" key="1">
    <source>
        <dbReference type="SAM" id="SignalP"/>
    </source>
</evidence>
<dbReference type="Proteomes" id="UP001597171">
    <property type="component" value="Unassembled WGS sequence"/>
</dbReference>
<sequence>MSIGLKSLAAVAALAAGCGAALAADARHPSVVIQKEARSGVQVGVLSCKSPGSIGYILGSSKELSCEYRPAGARYPVDAYMGTLGKIGVDVGATGPSVLQWAVVAHSSSIGPGDLAGSYRGASASAAALVGGGANVLVGGSRSTISLQPLSLEGQTGISVAAGLSSLHLDPI</sequence>
<proteinExistence type="predicted"/>
<evidence type="ECO:0000313" key="3">
    <source>
        <dbReference type="Proteomes" id="UP001597171"/>
    </source>
</evidence>
<dbReference type="EMBL" id="JBHTMX010000093">
    <property type="protein sequence ID" value="MFD1332507.1"/>
    <property type="molecule type" value="Genomic_DNA"/>
</dbReference>